<dbReference type="CDD" id="cd19821">
    <property type="entry name" value="Bbox1_BBX-like"/>
    <property type="match status" value="2"/>
</dbReference>
<name>A0AAP0PQI6_9MAGN</name>
<evidence type="ECO:0000256" key="10">
    <source>
        <dbReference type="SAM" id="MobiDB-lite"/>
    </source>
</evidence>
<keyword evidence="7" id="KW-0804">Transcription</keyword>
<dbReference type="InterPro" id="IPR051979">
    <property type="entry name" value="B-box_zinc_finger"/>
</dbReference>
<accession>A0AAP0PQI6</accession>
<keyword evidence="5" id="KW-0862">Zinc</keyword>
<feature type="region of interest" description="Disordered" evidence="10">
    <location>
        <begin position="198"/>
        <end position="243"/>
    </location>
</feature>
<reference evidence="12 13" key="1">
    <citation type="submission" date="2024-01" db="EMBL/GenBank/DDBJ databases">
        <title>Genome assemblies of Stephania.</title>
        <authorList>
            <person name="Yang L."/>
        </authorList>
    </citation>
    <scope>NUCLEOTIDE SEQUENCE [LARGE SCALE GENOMIC DNA]</scope>
    <source>
        <strain evidence="12">YNDBR</strain>
        <tissue evidence="12">Leaf</tissue>
    </source>
</reference>
<dbReference type="Proteomes" id="UP001420932">
    <property type="component" value="Unassembled WGS sequence"/>
</dbReference>
<evidence type="ECO:0000256" key="9">
    <source>
        <dbReference type="PROSITE-ProRule" id="PRU00024"/>
    </source>
</evidence>
<dbReference type="GO" id="GO:0005634">
    <property type="term" value="C:nucleus"/>
    <property type="evidence" value="ECO:0007669"/>
    <property type="project" value="UniProtKB-SubCell"/>
</dbReference>
<proteinExistence type="predicted"/>
<evidence type="ECO:0000256" key="6">
    <source>
        <dbReference type="ARBA" id="ARBA00023015"/>
    </source>
</evidence>
<dbReference type="GO" id="GO:0006355">
    <property type="term" value="P:regulation of DNA-templated transcription"/>
    <property type="evidence" value="ECO:0007669"/>
    <property type="project" value="TreeGrafter"/>
</dbReference>
<keyword evidence="4 9" id="KW-0863">Zinc-finger</keyword>
<dbReference type="Gene3D" id="3.30.160.60">
    <property type="entry name" value="Classic Zinc Finger"/>
    <property type="match status" value="1"/>
</dbReference>
<keyword evidence="13" id="KW-1185">Reference proteome</keyword>
<dbReference type="GO" id="GO:0009640">
    <property type="term" value="P:photomorphogenesis"/>
    <property type="evidence" value="ECO:0007669"/>
    <property type="project" value="TreeGrafter"/>
</dbReference>
<keyword evidence="2" id="KW-0479">Metal-binding</keyword>
<gene>
    <name evidence="12" type="ORF">Syun_009039</name>
</gene>
<feature type="region of interest" description="Disordered" evidence="10">
    <location>
        <begin position="319"/>
        <end position="342"/>
    </location>
</feature>
<protein>
    <recommendedName>
        <fullName evidence="11">B box-type domain-containing protein</fullName>
    </recommendedName>
</protein>
<dbReference type="PROSITE" id="PS50119">
    <property type="entry name" value="ZF_BBOX"/>
    <property type="match status" value="2"/>
</dbReference>
<keyword evidence="6" id="KW-0805">Transcription regulation</keyword>
<dbReference type="PANTHER" id="PTHR31832:SF68">
    <property type="entry name" value="B-BOX ZINC FINGER PROTEIN 22"/>
    <property type="match status" value="1"/>
</dbReference>
<evidence type="ECO:0000256" key="7">
    <source>
        <dbReference type="ARBA" id="ARBA00023163"/>
    </source>
</evidence>
<sequence length="342" mass="37099">MKIQCNVCEAAEANVLCCADEAALCWTCDEKVHAANKLASKHQRVSLSGSSSQMPKCDICQETVGYFFCLEDRALLCRKCDVAIHTVNSYVSGHQRFLLTGVKVGLEATEPVETSPNDNPVGNGKTVEKVSHPLQKSVNSISMNGGSNEVSSHQDGRIGGVPATKISFSGGTTTGNIPEWPLDDFLGLPDFNQHYGFPDHGSSKLSRSSGPGLAQPVSLAGGPKAQPHIHRMRGERTQRSPPPLHFPADNGKFGDSDSSPFSRASYQDFEVNDECLGKVPEMQWRVPEIPSPPTASGLFWPKGVQNRHLEDALFVPDIWGSSPPNNGRYPSEATATKRRRQC</sequence>
<evidence type="ECO:0000313" key="13">
    <source>
        <dbReference type="Proteomes" id="UP001420932"/>
    </source>
</evidence>
<dbReference type="InterPro" id="IPR049808">
    <property type="entry name" value="CONSTANS-like_Bbox1"/>
</dbReference>
<evidence type="ECO:0000259" key="11">
    <source>
        <dbReference type="PROSITE" id="PS50119"/>
    </source>
</evidence>
<comment type="subcellular location">
    <subcellularLocation>
        <location evidence="1">Nucleus</location>
    </subcellularLocation>
</comment>
<dbReference type="Pfam" id="PF00643">
    <property type="entry name" value="zf-B_box"/>
    <property type="match status" value="1"/>
</dbReference>
<evidence type="ECO:0000256" key="1">
    <source>
        <dbReference type="ARBA" id="ARBA00004123"/>
    </source>
</evidence>
<evidence type="ECO:0000256" key="5">
    <source>
        <dbReference type="ARBA" id="ARBA00022833"/>
    </source>
</evidence>
<evidence type="ECO:0000256" key="4">
    <source>
        <dbReference type="ARBA" id="ARBA00022771"/>
    </source>
</evidence>
<dbReference type="EMBL" id="JBBNAF010000004">
    <property type="protein sequence ID" value="KAK9150730.1"/>
    <property type="molecule type" value="Genomic_DNA"/>
</dbReference>
<dbReference type="GO" id="GO:0008270">
    <property type="term" value="F:zinc ion binding"/>
    <property type="evidence" value="ECO:0007669"/>
    <property type="project" value="UniProtKB-KW"/>
</dbReference>
<feature type="domain" description="B box-type" evidence="11">
    <location>
        <begin position="52"/>
        <end position="99"/>
    </location>
</feature>
<evidence type="ECO:0000256" key="2">
    <source>
        <dbReference type="ARBA" id="ARBA00022723"/>
    </source>
</evidence>
<organism evidence="12 13">
    <name type="scientific">Stephania yunnanensis</name>
    <dbReference type="NCBI Taxonomy" id="152371"/>
    <lineage>
        <taxon>Eukaryota</taxon>
        <taxon>Viridiplantae</taxon>
        <taxon>Streptophyta</taxon>
        <taxon>Embryophyta</taxon>
        <taxon>Tracheophyta</taxon>
        <taxon>Spermatophyta</taxon>
        <taxon>Magnoliopsida</taxon>
        <taxon>Ranunculales</taxon>
        <taxon>Menispermaceae</taxon>
        <taxon>Menispermoideae</taxon>
        <taxon>Cissampelideae</taxon>
        <taxon>Stephania</taxon>
    </lineage>
</organism>
<evidence type="ECO:0000313" key="12">
    <source>
        <dbReference type="EMBL" id="KAK9150730.1"/>
    </source>
</evidence>
<dbReference type="SMART" id="SM00336">
    <property type="entry name" value="BBOX"/>
    <property type="match status" value="2"/>
</dbReference>
<keyword evidence="3" id="KW-0677">Repeat</keyword>
<keyword evidence="8" id="KW-0539">Nucleus</keyword>
<dbReference type="PANTHER" id="PTHR31832">
    <property type="entry name" value="B-BOX ZINC FINGER PROTEIN 22"/>
    <property type="match status" value="1"/>
</dbReference>
<comment type="caution">
    <text evidence="12">The sequence shown here is derived from an EMBL/GenBank/DDBJ whole genome shotgun (WGS) entry which is preliminary data.</text>
</comment>
<evidence type="ECO:0000256" key="8">
    <source>
        <dbReference type="ARBA" id="ARBA00023242"/>
    </source>
</evidence>
<feature type="domain" description="B box-type" evidence="11">
    <location>
        <begin position="1"/>
        <end position="47"/>
    </location>
</feature>
<dbReference type="InterPro" id="IPR000315">
    <property type="entry name" value="Znf_B-box"/>
</dbReference>
<dbReference type="AlphaFoldDB" id="A0AAP0PQI6"/>
<evidence type="ECO:0000256" key="3">
    <source>
        <dbReference type="ARBA" id="ARBA00022737"/>
    </source>
</evidence>
<dbReference type="FunFam" id="3.30.160.60:FF:000589">
    <property type="entry name" value="B-box zinc finger protein 22"/>
    <property type="match status" value="1"/>
</dbReference>